<organism evidence="9 10">
    <name type="scientific">Candidatus Iainarchaeum sp</name>
    <dbReference type="NCBI Taxonomy" id="3101447"/>
    <lineage>
        <taxon>Archaea</taxon>
        <taxon>Candidatus Iainarchaeota</taxon>
        <taxon>Candidatus Iainarchaeia</taxon>
        <taxon>Candidatus Iainarchaeales</taxon>
        <taxon>Candidatus Iainarchaeaceae</taxon>
        <taxon>Candidatus Iainarchaeum</taxon>
    </lineage>
</organism>
<feature type="compositionally biased region" description="Basic residues" evidence="7">
    <location>
        <begin position="1"/>
        <end position="16"/>
    </location>
</feature>
<dbReference type="AlphaFoldDB" id="A0A497JFQ6"/>
<protein>
    <recommendedName>
        <fullName evidence="1">DNA-directed RNA polymerase</fullName>
        <ecNumber evidence="1">2.7.7.6</ecNumber>
    </recommendedName>
</protein>
<dbReference type="PANTHER" id="PTHR19376:SF32">
    <property type="entry name" value="DNA-DIRECTED RNA POLYMERASE III SUBUNIT RPC1"/>
    <property type="match status" value="1"/>
</dbReference>
<comment type="catalytic activity">
    <reaction evidence="6">
        <text>RNA(n) + a ribonucleoside 5'-triphosphate = RNA(n+1) + diphosphate</text>
        <dbReference type="Rhea" id="RHEA:21248"/>
        <dbReference type="Rhea" id="RHEA-COMP:14527"/>
        <dbReference type="Rhea" id="RHEA-COMP:17342"/>
        <dbReference type="ChEBI" id="CHEBI:33019"/>
        <dbReference type="ChEBI" id="CHEBI:61557"/>
        <dbReference type="ChEBI" id="CHEBI:140395"/>
        <dbReference type="EC" id="2.7.7.6"/>
    </reaction>
</comment>
<comment type="caution">
    <text evidence="9">The sequence shown here is derived from an EMBL/GenBank/DDBJ whole genome shotgun (WGS) entry which is preliminary data.</text>
</comment>
<evidence type="ECO:0000256" key="4">
    <source>
        <dbReference type="ARBA" id="ARBA00022695"/>
    </source>
</evidence>
<evidence type="ECO:0000256" key="6">
    <source>
        <dbReference type="ARBA" id="ARBA00048552"/>
    </source>
</evidence>
<evidence type="ECO:0000259" key="8">
    <source>
        <dbReference type="Pfam" id="PF04998"/>
    </source>
</evidence>
<dbReference type="GO" id="GO:0006351">
    <property type="term" value="P:DNA-templated transcription"/>
    <property type="evidence" value="ECO:0007669"/>
    <property type="project" value="InterPro"/>
</dbReference>
<dbReference type="PANTHER" id="PTHR19376">
    <property type="entry name" value="DNA-DIRECTED RNA POLYMERASE"/>
    <property type="match status" value="1"/>
</dbReference>
<dbReference type="GO" id="GO:0003677">
    <property type="term" value="F:DNA binding"/>
    <property type="evidence" value="ECO:0007669"/>
    <property type="project" value="InterPro"/>
</dbReference>
<dbReference type="EC" id="2.7.7.6" evidence="1"/>
<keyword evidence="4" id="KW-0548">Nucleotidyltransferase</keyword>
<feature type="region of interest" description="Disordered" evidence="7">
    <location>
        <begin position="1"/>
        <end position="29"/>
    </location>
</feature>
<evidence type="ECO:0000256" key="5">
    <source>
        <dbReference type="ARBA" id="ARBA00023163"/>
    </source>
</evidence>
<feature type="compositionally biased region" description="Basic and acidic residues" evidence="7">
    <location>
        <begin position="17"/>
        <end position="29"/>
    </location>
</feature>
<evidence type="ECO:0000256" key="3">
    <source>
        <dbReference type="ARBA" id="ARBA00022679"/>
    </source>
</evidence>
<evidence type="ECO:0000313" key="10">
    <source>
        <dbReference type="Proteomes" id="UP000277633"/>
    </source>
</evidence>
<gene>
    <name evidence="9" type="ORF">DRO07_02725</name>
</gene>
<reference evidence="9 10" key="1">
    <citation type="submission" date="2018-06" db="EMBL/GenBank/DDBJ databases">
        <title>Extensive metabolic versatility and redundancy in microbially diverse, dynamic hydrothermal sediments.</title>
        <authorList>
            <person name="Dombrowski N."/>
            <person name="Teske A."/>
            <person name="Baker B.J."/>
        </authorList>
    </citation>
    <scope>NUCLEOTIDE SEQUENCE [LARGE SCALE GENOMIC DNA]</scope>
    <source>
        <strain evidence="9">B9_G13</strain>
    </source>
</reference>
<dbReference type="EMBL" id="QMWO01000098">
    <property type="protein sequence ID" value="RLG69104.1"/>
    <property type="molecule type" value="Genomic_DNA"/>
</dbReference>
<evidence type="ECO:0000256" key="1">
    <source>
        <dbReference type="ARBA" id="ARBA00012418"/>
    </source>
</evidence>
<keyword evidence="5" id="KW-0804">Transcription</keyword>
<feature type="domain" description="RNA polymerase Rpb1" evidence="8">
    <location>
        <begin position="62"/>
        <end position="183"/>
    </location>
</feature>
<sequence>MPSKKKNKGKAPKKKATAKEVKKEDKKEKKEITLKDRFADLRGNLPEKVWSSIFEIAEKKKLSEEKIKKLIEEAKKEYAKVVVEPCEAVGIIAAQSLGEPGTQLTLRTKHYAGALEVSVGSGIQRVEEIVDGRSKTKYASMTIYLNEKIRHNKKKAEEFARDLVDVRTEDVAKVKEDFLKKTAEIEIIDEKVAERNLDKEVLLSRIKEAVKKGKVMKRTNKLIIHFPKEY</sequence>
<feature type="non-terminal residue" evidence="9">
    <location>
        <position position="230"/>
    </location>
</feature>
<evidence type="ECO:0000256" key="2">
    <source>
        <dbReference type="ARBA" id="ARBA00022478"/>
    </source>
</evidence>
<keyword evidence="2" id="KW-0240">DNA-directed RNA polymerase</keyword>
<dbReference type="SUPFAM" id="SSF64484">
    <property type="entry name" value="beta and beta-prime subunits of DNA dependent RNA-polymerase"/>
    <property type="match status" value="1"/>
</dbReference>
<dbReference type="Proteomes" id="UP000277633">
    <property type="component" value="Unassembled WGS sequence"/>
</dbReference>
<dbReference type="GO" id="GO:0003899">
    <property type="term" value="F:DNA-directed RNA polymerase activity"/>
    <property type="evidence" value="ECO:0007669"/>
    <property type="project" value="UniProtKB-EC"/>
</dbReference>
<accession>A0A497JFQ6</accession>
<dbReference type="GO" id="GO:0000428">
    <property type="term" value="C:DNA-directed RNA polymerase complex"/>
    <property type="evidence" value="ECO:0007669"/>
    <property type="project" value="UniProtKB-KW"/>
</dbReference>
<keyword evidence="3" id="KW-0808">Transferase</keyword>
<evidence type="ECO:0000256" key="7">
    <source>
        <dbReference type="SAM" id="MobiDB-lite"/>
    </source>
</evidence>
<name>A0A497JFQ6_9ARCH</name>
<evidence type="ECO:0000313" key="9">
    <source>
        <dbReference type="EMBL" id="RLG69104.1"/>
    </source>
</evidence>
<dbReference type="InterPro" id="IPR045867">
    <property type="entry name" value="DNA-dir_RpoC_beta_prime"/>
</dbReference>
<dbReference type="InterPro" id="IPR007081">
    <property type="entry name" value="RNA_pol_Rpb1_5"/>
</dbReference>
<proteinExistence type="predicted"/>
<dbReference type="Pfam" id="PF04998">
    <property type="entry name" value="RNA_pol_Rpb1_5"/>
    <property type="match status" value="1"/>
</dbReference>